<dbReference type="EMBL" id="JBGEDP010000001">
    <property type="protein sequence ID" value="MEY8014823.1"/>
    <property type="molecule type" value="Genomic_DNA"/>
</dbReference>
<evidence type="ECO:0000313" key="3">
    <source>
        <dbReference type="EMBL" id="MEY8014823.1"/>
    </source>
</evidence>
<dbReference type="CDD" id="cd02440">
    <property type="entry name" value="AdoMet_MTases"/>
    <property type="match status" value="1"/>
</dbReference>
<dbReference type="Proteomes" id="UP001564760">
    <property type="component" value="Unassembled WGS sequence"/>
</dbReference>
<reference evidence="3 4" key="1">
    <citation type="submission" date="2024-08" db="EMBL/GenBank/DDBJ databases">
        <title>Mycobacterium servetensis sp. nov., a novel rapid-growing mycobacterial species recovered from a human patient in Zaragoza, Spain.</title>
        <authorList>
            <person name="Tristancho-Baro A.I."/>
            <person name="Buenestado-Serrano S."/>
            <person name="Garcia De Viedma D."/>
            <person name="Milagro-Beamonte A."/>
            <person name="Burillo N."/>
            <person name="Sanz S."/>
            <person name="Lopez-Calleja A.I."/>
            <person name="Penas-Utrilla D."/>
            <person name="Guardingo M."/>
            <person name="Garcia M.J."/>
            <person name="Vinuelas-Bayon J."/>
        </authorList>
    </citation>
    <scope>NUCLEOTIDE SEQUENCE [LARGE SCALE GENOMIC DNA]</scope>
    <source>
        <strain evidence="4">HUMS_12744610</strain>
    </source>
</reference>
<keyword evidence="4" id="KW-1185">Reference proteome</keyword>
<dbReference type="Gene3D" id="3.40.50.150">
    <property type="entry name" value="Vaccinia Virus protein VP39"/>
    <property type="match status" value="1"/>
</dbReference>
<accession>A0ABV4BXT4</accession>
<organism evidence="3 4">
    <name type="scientific">Mycobacterium servetii</name>
    <dbReference type="NCBI Taxonomy" id="3237418"/>
    <lineage>
        <taxon>Bacteria</taxon>
        <taxon>Bacillati</taxon>
        <taxon>Actinomycetota</taxon>
        <taxon>Actinomycetes</taxon>
        <taxon>Mycobacteriales</taxon>
        <taxon>Mycobacteriaceae</taxon>
        <taxon>Mycobacterium</taxon>
    </lineage>
</organism>
<keyword evidence="3" id="KW-0808">Transferase</keyword>
<proteinExistence type="predicted"/>
<evidence type="ECO:0000313" key="4">
    <source>
        <dbReference type="Proteomes" id="UP001564760"/>
    </source>
</evidence>
<dbReference type="InterPro" id="IPR013217">
    <property type="entry name" value="Methyltransf_12"/>
</dbReference>
<evidence type="ECO:0000259" key="2">
    <source>
        <dbReference type="Pfam" id="PF08242"/>
    </source>
</evidence>
<dbReference type="EC" id="2.1.1.64" evidence="3"/>
<dbReference type="GO" id="GO:0061542">
    <property type="term" value="F:3-demethylubiquinol 3-O-methyltransferase activity"/>
    <property type="evidence" value="ECO:0007669"/>
    <property type="project" value="UniProtKB-EC"/>
</dbReference>
<sequence length="284" mass="31276">MNADAGAHTAVARAQESEYGEGHDYAVSPHIRHATLRGLLESRIEAVVKEVLARQGSCAVLEVGAGHGTFTDAVIRAGGIPTVTEMSRTSFDFLRRKFSDSPDVCVRYDSDGTAWLDGETQFDLILLISVLHHIPDYLGVVAAQCDNALRPGGSVLTFQDPLWYPRQGKLSKVLSWGSYFAWRIGQGELKRGVRTRARRLRGIYDESEPSDMVEYHVVRQGVDERALIELLGARFAEVELDAYFSTPLPALQAVGAKYFPPNTFGILARGRKADADIGQRQTRG</sequence>
<dbReference type="EC" id="2.1.1.222" evidence="3"/>
<dbReference type="GO" id="GO:0102208">
    <property type="term" value="F:2-polyprenyl-6-hydroxyphenol methylase activity"/>
    <property type="evidence" value="ECO:0007669"/>
    <property type="project" value="UniProtKB-EC"/>
</dbReference>
<feature type="region of interest" description="Disordered" evidence="1">
    <location>
        <begin position="1"/>
        <end position="21"/>
    </location>
</feature>
<gene>
    <name evidence="3" type="ORF">AB8998_07280</name>
</gene>
<dbReference type="GO" id="GO:0032259">
    <property type="term" value="P:methylation"/>
    <property type="evidence" value="ECO:0007669"/>
    <property type="project" value="UniProtKB-KW"/>
</dbReference>
<name>A0ABV4BXT4_9MYCO</name>
<evidence type="ECO:0000256" key="1">
    <source>
        <dbReference type="SAM" id="MobiDB-lite"/>
    </source>
</evidence>
<dbReference type="SUPFAM" id="SSF53335">
    <property type="entry name" value="S-adenosyl-L-methionine-dependent methyltransferases"/>
    <property type="match status" value="1"/>
</dbReference>
<dbReference type="RefSeq" id="WP_369737240.1">
    <property type="nucleotide sequence ID" value="NZ_JBGEDP010000001.1"/>
</dbReference>
<dbReference type="Pfam" id="PF08242">
    <property type="entry name" value="Methyltransf_12"/>
    <property type="match status" value="1"/>
</dbReference>
<dbReference type="InterPro" id="IPR029063">
    <property type="entry name" value="SAM-dependent_MTases_sf"/>
</dbReference>
<keyword evidence="3" id="KW-0489">Methyltransferase</keyword>
<protein>
    <submittedName>
        <fullName evidence="3">Class I SAM-dependent methyltransferase</fullName>
        <ecNumber evidence="3">2.1.1.222</ecNumber>
        <ecNumber evidence="3">2.1.1.64</ecNumber>
    </submittedName>
</protein>
<feature type="domain" description="Methyltransferase type 12" evidence="2">
    <location>
        <begin position="61"/>
        <end position="154"/>
    </location>
</feature>
<comment type="caution">
    <text evidence="3">The sequence shown here is derived from an EMBL/GenBank/DDBJ whole genome shotgun (WGS) entry which is preliminary data.</text>
</comment>